<evidence type="ECO:0000313" key="2">
    <source>
        <dbReference type="Proteomes" id="UP001152561"/>
    </source>
</evidence>
<evidence type="ECO:0000313" key="1">
    <source>
        <dbReference type="EMBL" id="KAJ8562473.1"/>
    </source>
</evidence>
<proteinExistence type="predicted"/>
<accession>A0A9Q1RIV1</accession>
<comment type="caution">
    <text evidence="1">The sequence shown here is derived from an EMBL/GenBank/DDBJ whole genome shotgun (WGS) entry which is preliminary data.</text>
</comment>
<gene>
    <name evidence="1" type="ORF">K7X08_011764</name>
</gene>
<organism evidence="1 2">
    <name type="scientific">Anisodus acutangulus</name>
    <dbReference type="NCBI Taxonomy" id="402998"/>
    <lineage>
        <taxon>Eukaryota</taxon>
        <taxon>Viridiplantae</taxon>
        <taxon>Streptophyta</taxon>
        <taxon>Embryophyta</taxon>
        <taxon>Tracheophyta</taxon>
        <taxon>Spermatophyta</taxon>
        <taxon>Magnoliopsida</taxon>
        <taxon>eudicotyledons</taxon>
        <taxon>Gunneridae</taxon>
        <taxon>Pentapetalae</taxon>
        <taxon>asterids</taxon>
        <taxon>lamiids</taxon>
        <taxon>Solanales</taxon>
        <taxon>Solanaceae</taxon>
        <taxon>Solanoideae</taxon>
        <taxon>Hyoscyameae</taxon>
        <taxon>Anisodus</taxon>
    </lineage>
</organism>
<reference evidence="2" key="1">
    <citation type="journal article" date="2023" name="Proc. Natl. Acad. Sci. U.S.A.">
        <title>Genomic and structural basis for evolution of tropane alkaloid biosynthesis.</title>
        <authorList>
            <person name="Wanga Y.-J."/>
            <person name="Taina T."/>
            <person name="Yua J.-Y."/>
            <person name="Lia J."/>
            <person name="Xua B."/>
            <person name="Chenc J."/>
            <person name="D'Auriad J.C."/>
            <person name="Huanga J.-P."/>
            <person name="Huanga S.-X."/>
        </authorList>
    </citation>
    <scope>NUCLEOTIDE SEQUENCE [LARGE SCALE GENOMIC DNA]</scope>
    <source>
        <strain evidence="2">cv. KIB-2019</strain>
    </source>
</reference>
<dbReference type="EMBL" id="JAJAGQ010000005">
    <property type="protein sequence ID" value="KAJ8562473.1"/>
    <property type="molecule type" value="Genomic_DNA"/>
</dbReference>
<name>A0A9Q1RIV1_9SOLA</name>
<sequence length="78" mass="8521">MDNDERKSKELNLKATELRLGLLGCESPERVEDKNGYPLGFVCGGYSDTIIGKWVYYTGLFSPRGGSCSNILGAESNV</sequence>
<protein>
    <submittedName>
        <fullName evidence="1">Uncharacterized protein</fullName>
    </submittedName>
</protein>
<dbReference type="Proteomes" id="UP001152561">
    <property type="component" value="Unassembled WGS sequence"/>
</dbReference>
<keyword evidence="2" id="KW-1185">Reference proteome</keyword>
<dbReference type="AlphaFoldDB" id="A0A9Q1RIV1"/>